<feature type="domain" description="ParB-like N-terminal" evidence="2">
    <location>
        <begin position="76"/>
        <end position="168"/>
    </location>
</feature>
<dbReference type="Gene3D" id="3.90.1530.30">
    <property type="match status" value="1"/>
</dbReference>
<dbReference type="SMART" id="SM00470">
    <property type="entry name" value="ParB"/>
    <property type="match status" value="1"/>
</dbReference>
<dbReference type="RefSeq" id="WP_006313547.1">
    <property type="nucleotide sequence ID" value="NZ_CP033024.1"/>
</dbReference>
<dbReference type="InterPro" id="IPR004437">
    <property type="entry name" value="ParB/RepB/Spo0J"/>
</dbReference>
<sequence length="343" mass="37490">MTSKSSRKSIVANFGLLSAELENRLLTDNSATPQQSAAPARVGAGVIGAAHRAIDDIKSERDRLKALVESGGGAIRELDPSKIDSSPFPDRLPDDNASDFETFRNSIRSEGQKVPIQVRKSPSSPERYQVIYGHRRLRAAKDLGIPVKAIEVEISDVELVIAQGIENADRQDLTWIERALFARRMDDADVKPRDIKAALSIDDPELARMRAVYRSVPFDIIEAIGRATKVGRPRWAEFAKAFSEHADLHDELRKALSLASEKQLGSDQKFLAALNALKPAAPSQKAGGKKIAGAAGEQLGSFLRTTKDIRISVETPAGAEFLDFIEAELPTLVERFARKGSKT</sequence>
<dbReference type="PANTHER" id="PTHR33375">
    <property type="entry name" value="CHROMOSOME-PARTITIONING PROTEIN PARB-RELATED"/>
    <property type="match status" value="1"/>
</dbReference>
<dbReference type="GO" id="GO:0005694">
    <property type="term" value="C:chromosome"/>
    <property type="evidence" value="ECO:0007669"/>
    <property type="project" value="TreeGrafter"/>
</dbReference>
<evidence type="ECO:0000259" key="2">
    <source>
        <dbReference type="SMART" id="SM00470"/>
    </source>
</evidence>
<dbReference type="InterPro" id="IPR050336">
    <property type="entry name" value="Chromosome_partition/occlusion"/>
</dbReference>
<dbReference type="NCBIfam" id="TIGR00180">
    <property type="entry name" value="parB_part"/>
    <property type="match status" value="1"/>
</dbReference>
<evidence type="ECO:0000256" key="1">
    <source>
        <dbReference type="ARBA" id="ARBA00006295"/>
    </source>
</evidence>
<comment type="caution">
    <text evidence="3">The sequence shown here is derived from an EMBL/GenBank/DDBJ whole genome shotgun (WGS) entry which is preliminary data.</text>
</comment>
<accession>A0A7Z7BS50</accession>
<comment type="similarity">
    <text evidence="1">Belongs to the ParB family.</text>
</comment>
<protein>
    <submittedName>
        <fullName evidence="3">ParB family protein</fullName>
    </submittedName>
</protein>
<dbReference type="InterPro" id="IPR037972">
    <property type="entry name" value="RepB_N"/>
</dbReference>
<dbReference type="InterPro" id="IPR011111">
    <property type="entry name" value="Plasmid_RepB"/>
</dbReference>
<organism evidence="3 4">
    <name type="scientific">Agrobacterium fabrum</name>
    <dbReference type="NCBI Taxonomy" id="1176649"/>
    <lineage>
        <taxon>Bacteria</taxon>
        <taxon>Pseudomonadati</taxon>
        <taxon>Pseudomonadota</taxon>
        <taxon>Alphaproteobacteria</taxon>
        <taxon>Hyphomicrobiales</taxon>
        <taxon>Rhizobiaceae</taxon>
        <taxon>Rhizobium/Agrobacterium group</taxon>
        <taxon>Agrobacterium</taxon>
        <taxon>Agrobacterium tumefaciens complex</taxon>
    </lineage>
</organism>
<dbReference type="InterPro" id="IPR036086">
    <property type="entry name" value="ParB/Sulfiredoxin_sf"/>
</dbReference>
<dbReference type="GO" id="GO:0003677">
    <property type="term" value="F:DNA binding"/>
    <property type="evidence" value="ECO:0007669"/>
    <property type="project" value="InterPro"/>
</dbReference>
<gene>
    <name evidence="3" type="ORF">SAMN05428983_4785</name>
</gene>
<evidence type="ECO:0000313" key="3">
    <source>
        <dbReference type="EMBL" id="SDK38962.1"/>
    </source>
</evidence>
<dbReference type="PANTHER" id="PTHR33375:SF1">
    <property type="entry name" value="CHROMOSOME-PARTITIONING PROTEIN PARB-RELATED"/>
    <property type="match status" value="1"/>
</dbReference>
<name>A0A7Z7BS50_9HYPH</name>
<dbReference type="AlphaFoldDB" id="A0A7Z7BS50"/>
<proteinExistence type="inferred from homology"/>
<evidence type="ECO:0000313" key="4">
    <source>
        <dbReference type="Proteomes" id="UP000198917"/>
    </source>
</evidence>
<dbReference type="NCBIfam" id="TIGR03454">
    <property type="entry name" value="partition_RepB"/>
    <property type="match status" value="1"/>
</dbReference>
<dbReference type="EMBL" id="FNEW01000008">
    <property type="protein sequence ID" value="SDK38962.1"/>
    <property type="molecule type" value="Genomic_DNA"/>
</dbReference>
<dbReference type="SUPFAM" id="SSF110849">
    <property type="entry name" value="ParB/Sulfiredoxin"/>
    <property type="match status" value="1"/>
</dbReference>
<dbReference type="Proteomes" id="UP000198917">
    <property type="component" value="Unassembled WGS sequence"/>
</dbReference>
<dbReference type="Pfam" id="PF02195">
    <property type="entry name" value="ParB_N"/>
    <property type="match status" value="1"/>
</dbReference>
<dbReference type="GO" id="GO:0007059">
    <property type="term" value="P:chromosome segregation"/>
    <property type="evidence" value="ECO:0007669"/>
    <property type="project" value="TreeGrafter"/>
</dbReference>
<reference evidence="3 4" key="1">
    <citation type="submission" date="2016-10" db="EMBL/GenBank/DDBJ databases">
        <authorList>
            <person name="Varghese N."/>
            <person name="Submissions S."/>
        </authorList>
    </citation>
    <scope>NUCLEOTIDE SEQUENCE [LARGE SCALE GENOMIC DNA]</scope>
    <source>
        <strain evidence="3 4">PDC82</strain>
    </source>
</reference>
<dbReference type="SUPFAM" id="SSF109709">
    <property type="entry name" value="KorB DNA-binding domain-like"/>
    <property type="match status" value="1"/>
</dbReference>
<dbReference type="Pfam" id="PF07506">
    <property type="entry name" value="RepB"/>
    <property type="match status" value="1"/>
</dbReference>
<dbReference type="InterPro" id="IPR003115">
    <property type="entry name" value="ParB_N"/>
</dbReference>
<dbReference type="InterPro" id="IPR017819">
    <property type="entry name" value="Plasmid_partition_RepB"/>
</dbReference>
<dbReference type="CDD" id="cd16405">
    <property type="entry name" value="RepB_like_N"/>
    <property type="match status" value="1"/>
</dbReference>